<gene>
    <name evidence="2" type="ORF">B9Q02_01595</name>
</gene>
<evidence type="ECO:0000313" key="3">
    <source>
        <dbReference type="Proteomes" id="UP000240569"/>
    </source>
</evidence>
<feature type="transmembrane region" description="Helical" evidence="1">
    <location>
        <begin position="230"/>
        <end position="248"/>
    </location>
</feature>
<feature type="transmembrane region" description="Helical" evidence="1">
    <location>
        <begin position="68"/>
        <end position="89"/>
    </location>
</feature>
<accession>A0A2R6AJY8</accession>
<feature type="transmembrane region" description="Helical" evidence="1">
    <location>
        <begin position="158"/>
        <end position="180"/>
    </location>
</feature>
<feature type="transmembrane region" description="Helical" evidence="1">
    <location>
        <begin position="101"/>
        <end position="121"/>
    </location>
</feature>
<feature type="transmembrane region" description="Helical" evidence="1">
    <location>
        <begin position="564"/>
        <end position="583"/>
    </location>
</feature>
<dbReference type="Gene3D" id="1.20.1740.10">
    <property type="entry name" value="Amino acid/polyamine transporter I"/>
    <property type="match status" value="1"/>
</dbReference>
<sequence>MVCLVYGSARTLQLSLFALKQGTFGVVEAFSLFSGIVLISSGALLTLSIPTSLRVRFKRARLKEKTNYVYGFGSTLAIGIGATLGSPLFVLIPENIVQYEFVSLGALVLATALSVFMAKVYSDMYITSKQENLGALGGPSFTKVACGTRSMRYFVSRVSMWIANTALAAYSKLVLIIFEVEFFPPILRYYGVNGILEQSVVYGLAILLIAWAVVSALYEKRLLKAIGRLQIVSTAALILILVYESVLLGDKGDWNLSGLFNIHLQTNWISSLVIDTGYLYILFFGFQEIQALERDTLENSSIPLISWVKKGYKMEKTKYLGVSMIASVVIAAIINILYALAVYSVHPALNALEEAQIPALYLAKTLLGVNHELLMAIAFLLATFTTFVPSYLAASRHLAALGEDGFLPQTIGSYSWLFTLIWIILLAFGPQDFLVNITDIMVLISLGFITLSGIWLRKHGFFMLDRRDLLPLFVGLSCFVAGGSVFFIDPKVTVFGALTIILMYFVYDAFELGTFGVSLFLAFLNALTLVSSFSIPKGVYPATPLDILGFNVYYSVPPHLTQPLLALAITALLGNAFVDTALLKTQHKKL</sequence>
<keyword evidence="1" id="KW-0472">Membrane</keyword>
<evidence type="ECO:0000313" key="2">
    <source>
        <dbReference type="EMBL" id="PSN86680.1"/>
    </source>
</evidence>
<keyword evidence="1" id="KW-1133">Transmembrane helix</keyword>
<comment type="caution">
    <text evidence="2">The sequence shown here is derived from an EMBL/GenBank/DDBJ whole genome shotgun (WGS) entry which is preliminary data.</text>
</comment>
<feature type="transmembrane region" description="Helical" evidence="1">
    <location>
        <begin position="373"/>
        <end position="394"/>
    </location>
</feature>
<protein>
    <recommendedName>
        <fullName evidence="4">Sodium:solute symporter</fullName>
    </recommendedName>
</protein>
<feature type="transmembrane region" description="Helical" evidence="1">
    <location>
        <begin position="268"/>
        <end position="286"/>
    </location>
</feature>
<feature type="transmembrane region" description="Helical" evidence="1">
    <location>
        <begin position="440"/>
        <end position="457"/>
    </location>
</feature>
<keyword evidence="1" id="KW-0812">Transmembrane</keyword>
<feature type="transmembrane region" description="Helical" evidence="1">
    <location>
        <begin position="406"/>
        <end position="428"/>
    </location>
</feature>
<dbReference type="AlphaFoldDB" id="A0A2R6AJY8"/>
<dbReference type="EMBL" id="NEXD01000003">
    <property type="protein sequence ID" value="PSN86680.1"/>
    <property type="molecule type" value="Genomic_DNA"/>
</dbReference>
<feature type="transmembrane region" description="Helical" evidence="1">
    <location>
        <begin position="24"/>
        <end position="47"/>
    </location>
</feature>
<reference evidence="2 3" key="1">
    <citation type="submission" date="2017-04" db="EMBL/GenBank/DDBJ databases">
        <title>Novel microbial lineages endemic to geothermal iron-oxide mats fill important gaps in the evolutionary history of Archaea.</title>
        <authorList>
            <person name="Jay Z.J."/>
            <person name="Beam J.P."/>
            <person name="Dlakic M."/>
            <person name="Rusch D.B."/>
            <person name="Kozubal M.A."/>
            <person name="Inskeep W.P."/>
        </authorList>
    </citation>
    <scope>NUCLEOTIDE SEQUENCE [LARGE SCALE GENOMIC DNA]</scope>
    <source>
        <strain evidence="2">BE_D</strain>
    </source>
</reference>
<name>A0A2R6AJY8_9ARCH</name>
<feature type="transmembrane region" description="Helical" evidence="1">
    <location>
        <begin position="319"/>
        <end position="343"/>
    </location>
</feature>
<organism evidence="2 3">
    <name type="scientific">Candidatus Marsarchaeota G1 archaeon BE_D</name>
    <dbReference type="NCBI Taxonomy" id="1978156"/>
    <lineage>
        <taxon>Archaea</taxon>
        <taxon>Candidatus Marsarchaeota</taxon>
        <taxon>Candidatus Marsarchaeota group 1</taxon>
    </lineage>
</organism>
<evidence type="ECO:0008006" key="4">
    <source>
        <dbReference type="Google" id="ProtNLM"/>
    </source>
</evidence>
<feature type="transmembrane region" description="Helical" evidence="1">
    <location>
        <begin position="200"/>
        <end position="218"/>
    </location>
</feature>
<feature type="transmembrane region" description="Helical" evidence="1">
    <location>
        <begin position="517"/>
        <end position="535"/>
    </location>
</feature>
<proteinExistence type="predicted"/>
<feature type="transmembrane region" description="Helical" evidence="1">
    <location>
        <begin position="469"/>
        <end position="488"/>
    </location>
</feature>
<dbReference type="Proteomes" id="UP000240569">
    <property type="component" value="Unassembled WGS sequence"/>
</dbReference>
<evidence type="ECO:0000256" key="1">
    <source>
        <dbReference type="SAM" id="Phobius"/>
    </source>
</evidence>
<feature type="transmembrane region" description="Helical" evidence="1">
    <location>
        <begin position="494"/>
        <end position="510"/>
    </location>
</feature>